<reference evidence="4" key="2">
    <citation type="submission" date="2016-01" db="EMBL/GenBank/DDBJ databases">
        <authorList>
            <person name="Poehlein A."/>
            <person name="Schlien K."/>
            <person name="Gottschalk G."/>
            <person name="Buckel W."/>
            <person name="Daniel R."/>
        </authorList>
    </citation>
    <scope>NUCLEOTIDE SEQUENCE [LARGE SCALE GENOMIC DNA]</scope>
    <source>
        <strain evidence="4">X2</strain>
    </source>
</reference>
<reference evidence="5" key="4">
    <citation type="submission" date="2016-11" db="EMBL/GenBank/DDBJ databases">
        <authorList>
            <person name="Jaros S."/>
            <person name="Januszkiewicz K."/>
            <person name="Wedrychowicz H."/>
        </authorList>
    </citation>
    <scope>NUCLEOTIDE SEQUENCE [LARGE SCALE GENOMIC DNA]</scope>
    <source>
        <strain evidence="5">DSM 1682</strain>
    </source>
</reference>
<keyword evidence="1" id="KW-0472">Membrane</keyword>
<feature type="transmembrane region" description="Helical" evidence="1">
    <location>
        <begin position="34"/>
        <end position="52"/>
    </location>
</feature>
<proteinExistence type="predicted"/>
<name>A0A110A7M9_ANAPI</name>
<dbReference type="AlphaFoldDB" id="A0A110A7M9"/>
<evidence type="ECO:0000313" key="2">
    <source>
        <dbReference type="EMBL" id="AMJ42352.1"/>
    </source>
</evidence>
<dbReference type="GO" id="GO:0015661">
    <property type="term" value="F:L-lysine efflux transmembrane transporter activity"/>
    <property type="evidence" value="ECO:0007669"/>
    <property type="project" value="InterPro"/>
</dbReference>
<evidence type="ECO:0000313" key="5">
    <source>
        <dbReference type="Proteomes" id="UP000184204"/>
    </source>
</evidence>
<keyword evidence="1" id="KW-1133">Transmembrane helix</keyword>
<dbReference type="Pfam" id="PF03956">
    <property type="entry name" value="Lys_export"/>
    <property type="match status" value="1"/>
</dbReference>
<protein>
    <recommendedName>
        <fullName evidence="6">Lysine exporter LysO</fullName>
    </recommendedName>
</protein>
<dbReference type="EMBL" id="CP014223">
    <property type="protein sequence ID" value="AMJ42352.1"/>
    <property type="molecule type" value="Genomic_DNA"/>
</dbReference>
<sequence length="93" mass="10457">MWKIFLVLAMGFAIGFFGLLKEKQIKLNCRLETLWLMLLIFCMGVSIGRNGDVIRNLPVLGGKALLFAISSVIGSILFVFLLSKLFFEKEGEK</sequence>
<dbReference type="EMBL" id="FQUA01000013">
    <property type="protein sequence ID" value="SHF00224.1"/>
    <property type="molecule type" value="Genomic_DNA"/>
</dbReference>
<evidence type="ECO:0008006" key="6">
    <source>
        <dbReference type="Google" id="ProtNLM"/>
    </source>
</evidence>
<dbReference type="Proteomes" id="UP000184204">
    <property type="component" value="Unassembled WGS sequence"/>
</dbReference>
<evidence type="ECO:0000256" key="1">
    <source>
        <dbReference type="SAM" id="Phobius"/>
    </source>
</evidence>
<feature type="transmembrane region" description="Helical" evidence="1">
    <location>
        <begin position="64"/>
        <end position="87"/>
    </location>
</feature>
<keyword evidence="1" id="KW-0812">Transmembrane</keyword>
<evidence type="ECO:0000313" key="3">
    <source>
        <dbReference type="EMBL" id="SHF00224.1"/>
    </source>
</evidence>
<reference evidence="2 4" key="1">
    <citation type="journal article" date="2016" name="Genome Announc.">
        <title>Complete Genome Sequence of the Amino Acid-Fermenting Clostridium propionicum X2 (DSM 1682).</title>
        <authorList>
            <person name="Poehlein A."/>
            <person name="Schlien K."/>
            <person name="Chowdhury N.P."/>
            <person name="Gottschalk G."/>
            <person name="Buckel W."/>
            <person name="Daniel R."/>
        </authorList>
    </citation>
    <scope>NUCLEOTIDE SEQUENCE [LARGE SCALE GENOMIC DNA]</scope>
    <source>
        <strain evidence="2 4">X2</strain>
    </source>
</reference>
<dbReference type="OrthoDB" id="1958093at2"/>
<organism evidence="3 5">
    <name type="scientific">Anaerotignum propionicum DSM 1682</name>
    <dbReference type="NCBI Taxonomy" id="991789"/>
    <lineage>
        <taxon>Bacteria</taxon>
        <taxon>Bacillati</taxon>
        <taxon>Bacillota</taxon>
        <taxon>Clostridia</taxon>
        <taxon>Lachnospirales</taxon>
        <taxon>Anaerotignaceae</taxon>
        <taxon>Anaerotignum</taxon>
    </lineage>
</organism>
<reference evidence="3" key="3">
    <citation type="submission" date="2016-11" db="EMBL/GenBank/DDBJ databases">
        <authorList>
            <person name="Varghese N."/>
            <person name="Submissions S."/>
        </authorList>
    </citation>
    <scope>NUCLEOTIDE SEQUENCE</scope>
    <source>
        <strain evidence="3">DSM 1682</strain>
    </source>
</reference>
<dbReference type="KEGG" id="cpro:CPRO_28090"/>
<keyword evidence="4" id="KW-1185">Reference proteome</keyword>
<dbReference type="RefSeq" id="WP_082754377.1">
    <property type="nucleotide sequence ID" value="NZ_CP014223.1"/>
</dbReference>
<accession>A0A110A7M9</accession>
<dbReference type="InterPro" id="IPR005642">
    <property type="entry name" value="LysO"/>
</dbReference>
<gene>
    <name evidence="2" type="ORF">CPRO_28090</name>
    <name evidence="3" type="ORF">SAMN02745151_02465</name>
</gene>
<evidence type="ECO:0000313" key="4">
    <source>
        <dbReference type="Proteomes" id="UP000068026"/>
    </source>
</evidence>
<dbReference type="Proteomes" id="UP000068026">
    <property type="component" value="Chromosome"/>
</dbReference>